<dbReference type="PANTHER" id="PTHR21058">
    <property type="entry name" value="6,7-DIMETHYL-8-RIBITYLLUMAZINE SYNTHASE DMRL SYNTHASE LUMAZINE SYNTHASE"/>
    <property type="match status" value="1"/>
</dbReference>
<comment type="similarity">
    <text evidence="2 7">Belongs to the DMRL synthase family.</text>
</comment>
<evidence type="ECO:0000256" key="7">
    <source>
        <dbReference type="RuleBase" id="RU003795"/>
    </source>
</evidence>
<evidence type="ECO:0000313" key="9">
    <source>
        <dbReference type="Proteomes" id="UP000243876"/>
    </source>
</evidence>
<keyword evidence="9" id="KW-1185">Reference proteome</keyword>
<dbReference type="Gene3D" id="3.40.50.960">
    <property type="entry name" value="Lumazine/riboflavin synthase"/>
    <property type="match status" value="1"/>
</dbReference>
<dbReference type="GO" id="GO:0009349">
    <property type="term" value="C:riboflavin synthase complex"/>
    <property type="evidence" value="ECO:0007669"/>
    <property type="project" value="UniProtKB-UniRule"/>
</dbReference>
<dbReference type="CDD" id="cd09209">
    <property type="entry name" value="Lumazine_synthase-I"/>
    <property type="match status" value="1"/>
</dbReference>
<dbReference type="EC" id="2.5.1.78" evidence="3 7"/>
<evidence type="ECO:0000256" key="1">
    <source>
        <dbReference type="ARBA" id="ARBA00004917"/>
    </source>
</evidence>
<evidence type="ECO:0000256" key="2">
    <source>
        <dbReference type="ARBA" id="ARBA00007424"/>
    </source>
</evidence>
<comment type="catalytic activity">
    <reaction evidence="6 7">
        <text>(2S)-2-hydroxy-3-oxobutyl phosphate + 5-amino-6-(D-ribitylamino)uracil = 6,7-dimethyl-8-(1-D-ribityl)lumazine + phosphate + 2 H2O + H(+)</text>
        <dbReference type="Rhea" id="RHEA:26152"/>
        <dbReference type="ChEBI" id="CHEBI:15377"/>
        <dbReference type="ChEBI" id="CHEBI:15378"/>
        <dbReference type="ChEBI" id="CHEBI:15934"/>
        <dbReference type="ChEBI" id="CHEBI:43474"/>
        <dbReference type="ChEBI" id="CHEBI:58201"/>
        <dbReference type="ChEBI" id="CHEBI:58830"/>
        <dbReference type="EC" id="2.5.1.78"/>
    </reaction>
</comment>
<dbReference type="PANTHER" id="PTHR21058:SF0">
    <property type="entry name" value="6,7-DIMETHYL-8-RIBITYLLUMAZINE SYNTHASE"/>
    <property type="match status" value="1"/>
</dbReference>
<keyword evidence="4 7" id="KW-0686">Riboflavin biosynthesis</keyword>
<dbReference type="GO" id="GO:0005758">
    <property type="term" value="C:mitochondrial intermembrane space"/>
    <property type="evidence" value="ECO:0007669"/>
    <property type="project" value="TreeGrafter"/>
</dbReference>
<dbReference type="InterPro" id="IPR002180">
    <property type="entry name" value="LS/RS"/>
</dbReference>
<dbReference type="GO" id="GO:0000906">
    <property type="term" value="F:6,7-dimethyl-8-ribityllumazine synthase activity"/>
    <property type="evidence" value="ECO:0007669"/>
    <property type="project" value="UniProtKB-EC"/>
</dbReference>
<dbReference type="Proteomes" id="UP000243876">
    <property type="component" value="Unassembled WGS sequence"/>
</dbReference>
<dbReference type="UniPathway" id="UPA00275">
    <property type="reaction ID" value="UER00404"/>
</dbReference>
<dbReference type="Pfam" id="PF00885">
    <property type="entry name" value="DMRL_synthase"/>
    <property type="match status" value="2"/>
</dbReference>
<dbReference type="SUPFAM" id="SSF52121">
    <property type="entry name" value="Lumazine synthase"/>
    <property type="match status" value="1"/>
</dbReference>
<evidence type="ECO:0000256" key="5">
    <source>
        <dbReference type="ARBA" id="ARBA00022679"/>
    </source>
</evidence>
<dbReference type="OrthoDB" id="2965at2759"/>
<evidence type="ECO:0000256" key="4">
    <source>
        <dbReference type="ARBA" id="ARBA00022619"/>
    </source>
</evidence>
<comment type="pathway">
    <text evidence="1 7">Cofactor biosynthesis; riboflavin biosynthesis; riboflavin from 2-hydroxy-3-oxobutyl phosphate and 5-amino-6-(D-ribitylamino)uracil: step 1/2.</text>
</comment>
<organism evidence="8 9">
    <name type="scientific">Sporidiobolus salmonicolor</name>
    <name type="common">Yeast-like fungus</name>
    <name type="synonym">Sporobolomyces salmonicolor</name>
    <dbReference type="NCBI Taxonomy" id="5005"/>
    <lineage>
        <taxon>Eukaryota</taxon>
        <taxon>Fungi</taxon>
        <taxon>Dikarya</taxon>
        <taxon>Basidiomycota</taxon>
        <taxon>Pucciniomycotina</taxon>
        <taxon>Microbotryomycetes</taxon>
        <taxon>Sporidiobolales</taxon>
        <taxon>Sporidiobolaceae</taxon>
        <taxon>Sporobolomyces</taxon>
    </lineage>
</organism>
<protein>
    <recommendedName>
        <fullName evidence="3 7">6,7-dimethyl-8-ribityllumazine synthase</fullName>
        <shortName evidence="7">DMRL synthase</shortName>
        <ecNumber evidence="3 7">2.5.1.78</ecNumber>
    </recommendedName>
</protein>
<evidence type="ECO:0000256" key="3">
    <source>
        <dbReference type="ARBA" id="ARBA00012664"/>
    </source>
</evidence>
<name>A0A0D6EP50_SPOSA</name>
<gene>
    <name evidence="8" type="primary">SPOSA6832_03309</name>
</gene>
<evidence type="ECO:0000256" key="6">
    <source>
        <dbReference type="ARBA" id="ARBA00048785"/>
    </source>
</evidence>
<evidence type="ECO:0000313" key="8">
    <source>
        <dbReference type="EMBL" id="CEQ41578.1"/>
    </source>
</evidence>
<accession>A0A0D6EP50</accession>
<dbReference type="HAMAP" id="MF_00178">
    <property type="entry name" value="Lumazine_synth"/>
    <property type="match status" value="1"/>
</dbReference>
<proteinExistence type="inferred from homology"/>
<dbReference type="EMBL" id="CENE01000015">
    <property type="protein sequence ID" value="CEQ41578.1"/>
    <property type="molecule type" value="Genomic_DNA"/>
</dbReference>
<comment type="function">
    <text evidence="7">Catalyzes the formation of 6,7-dimethyl-8-ribityllumazine by condensation of 5-amino-6-(D-ribitylamino)uracil with 3,4-dihydroxy-2-butanone 4-phosphate. This is the penultimate step in the biosynthesis of riboflavin.</text>
</comment>
<keyword evidence="5 7" id="KW-0808">Transferase</keyword>
<dbReference type="InterPro" id="IPR036467">
    <property type="entry name" value="LS/RS_sf"/>
</dbReference>
<dbReference type="InterPro" id="IPR034964">
    <property type="entry name" value="LS"/>
</dbReference>
<dbReference type="GO" id="GO:0009231">
    <property type="term" value="P:riboflavin biosynthetic process"/>
    <property type="evidence" value="ECO:0007669"/>
    <property type="project" value="UniProtKB-UniPathway"/>
</dbReference>
<sequence length="233" mass="24427">MATDRTIKGLGAPPEKFDASPLRFLIVHARCVPPIFPLAPLASPRLNPIPSPSRPALHSWNADVISPLVDGAIETMLKSGAKRENIVVETVPGSYELPMACSRLIAASQIQASANASDLMGASALLDPTTPAAPSSAPLTGPFAAAIAIGVLIKGSTQHFEYISDAVTHGLMRVQLDTGVPVIYGVLNCNTDEQALQRAGVGRETKGHNHGEDWGAAAVELGVKTQRWQSGSI</sequence>
<dbReference type="AlphaFoldDB" id="A0A0D6EP50"/>
<reference evidence="9" key="1">
    <citation type="submission" date="2015-02" db="EMBL/GenBank/DDBJ databases">
        <authorList>
            <person name="Gon?alves P."/>
        </authorList>
    </citation>
    <scope>NUCLEOTIDE SEQUENCE [LARGE SCALE GENOMIC DNA]</scope>
</reference>